<sequence length="286" mass="32114">MPEYLSVIIRGAGILVVLFFVTKVLGKKQISELSFFEYVIGITVGSIGAEIITGLDRSFIHGVVGILAFILIPFAADLLSLKSKKLRDFLEGKGLVLIENGNVLEKNLKKERYTIDELMELLRRKDVFNLSDVEYAILEPTGDLNVLLKREKQPLTPSDLNLKVAPMKAPRTVIMDGEIMDEALESIGKSNEWMKSELEKLEIKLENIFIGQLDSSGQLIIDQFDDNISTNASVDEGPYLIATLNKCQADLELFALSAHEEQAKLMYIKNSEKLKRIIQDIKQDLQ</sequence>
<comment type="subcellular location">
    <subcellularLocation>
        <location evidence="1">Cell membrane</location>
        <topology evidence="1">Multi-pass membrane protein</topology>
    </subcellularLocation>
</comment>
<comment type="similarity">
    <text evidence="2">Belongs to the UPF0702 family.</text>
</comment>
<organism evidence="9 10">
    <name type="scientific">Jeotgalibacillus marinus</name>
    <dbReference type="NCBI Taxonomy" id="86667"/>
    <lineage>
        <taxon>Bacteria</taxon>
        <taxon>Bacillati</taxon>
        <taxon>Bacillota</taxon>
        <taxon>Bacilli</taxon>
        <taxon>Bacillales</taxon>
        <taxon>Caryophanaceae</taxon>
        <taxon>Jeotgalibacillus</taxon>
    </lineage>
</organism>
<evidence type="ECO:0000313" key="10">
    <source>
        <dbReference type="Proteomes" id="UP001556040"/>
    </source>
</evidence>
<evidence type="ECO:0000256" key="5">
    <source>
        <dbReference type="ARBA" id="ARBA00022989"/>
    </source>
</evidence>
<dbReference type="Proteomes" id="UP001556040">
    <property type="component" value="Unassembled WGS sequence"/>
</dbReference>
<evidence type="ECO:0000256" key="6">
    <source>
        <dbReference type="ARBA" id="ARBA00023136"/>
    </source>
</evidence>
<gene>
    <name evidence="9" type="ORF">AB1471_02980</name>
</gene>
<keyword evidence="10" id="KW-1185">Reference proteome</keyword>
<dbReference type="Pfam" id="PF04239">
    <property type="entry name" value="DUF421"/>
    <property type="match status" value="1"/>
</dbReference>
<keyword evidence="5 7" id="KW-1133">Transmembrane helix</keyword>
<reference evidence="9 10" key="1">
    <citation type="journal article" date="1979" name="Int. J. Syst. Evol. Microbiol.">
        <title>Bacillus globisporus subsp. marinus subsp. nov.</title>
        <authorList>
            <person name="Liu H."/>
        </authorList>
    </citation>
    <scope>NUCLEOTIDE SEQUENCE [LARGE SCALE GENOMIC DNA]</scope>
    <source>
        <strain evidence="9 10">DSM 1297</strain>
    </source>
</reference>
<keyword evidence="3" id="KW-1003">Cell membrane</keyword>
<dbReference type="Pfam" id="PF07870">
    <property type="entry name" value="DUF1657"/>
    <property type="match status" value="1"/>
</dbReference>
<name>A0ABV3Q0A1_9BACL</name>
<protein>
    <submittedName>
        <fullName evidence="9">DUF421 domain-containing protein</fullName>
    </submittedName>
</protein>
<dbReference type="InterPro" id="IPR023090">
    <property type="entry name" value="UPF0702_alpha/beta_dom_sf"/>
</dbReference>
<dbReference type="RefSeq" id="WP_367778087.1">
    <property type="nucleotide sequence ID" value="NZ_JBFMIA010000001.1"/>
</dbReference>
<evidence type="ECO:0000256" key="7">
    <source>
        <dbReference type="SAM" id="Phobius"/>
    </source>
</evidence>
<evidence type="ECO:0000259" key="8">
    <source>
        <dbReference type="Pfam" id="PF04239"/>
    </source>
</evidence>
<proteinExistence type="inferred from homology"/>
<dbReference type="PANTHER" id="PTHR34582:SF7">
    <property type="entry name" value="UPF0702 TRANSMEMBRANE PROTEIN YDFS"/>
    <property type="match status" value="1"/>
</dbReference>
<comment type="caution">
    <text evidence="9">The sequence shown here is derived from an EMBL/GenBank/DDBJ whole genome shotgun (WGS) entry which is preliminary data.</text>
</comment>
<accession>A0ABV3Q0A1</accession>
<feature type="transmembrane region" description="Helical" evidence="7">
    <location>
        <begin position="33"/>
        <end position="53"/>
    </location>
</feature>
<keyword evidence="6 7" id="KW-0472">Membrane</keyword>
<evidence type="ECO:0000256" key="1">
    <source>
        <dbReference type="ARBA" id="ARBA00004651"/>
    </source>
</evidence>
<evidence type="ECO:0000256" key="4">
    <source>
        <dbReference type="ARBA" id="ARBA00022692"/>
    </source>
</evidence>
<dbReference type="PANTHER" id="PTHR34582">
    <property type="entry name" value="UPF0702 TRANSMEMBRANE PROTEIN YCAP"/>
    <property type="match status" value="1"/>
</dbReference>
<feature type="domain" description="YetF C-terminal" evidence="8">
    <location>
        <begin position="82"/>
        <end position="213"/>
    </location>
</feature>
<evidence type="ECO:0000256" key="3">
    <source>
        <dbReference type="ARBA" id="ARBA00022475"/>
    </source>
</evidence>
<feature type="transmembrane region" description="Helical" evidence="7">
    <location>
        <begin position="59"/>
        <end position="79"/>
    </location>
</feature>
<feature type="transmembrane region" description="Helical" evidence="7">
    <location>
        <begin position="6"/>
        <end position="26"/>
    </location>
</feature>
<evidence type="ECO:0000313" key="9">
    <source>
        <dbReference type="EMBL" id="MEW9500762.1"/>
    </source>
</evidence>
<dbReference type="EMBL" id="JBFMIA010000001">
    <property type="protein sequence ID" value="MEW9500762.1"/>
    <property type="molecule type" value="Genomic_DNA"/>
</dbReference>
<dbReference type="InterPro" id="IPR012452">
    <property type="entry name" value="DUF1657"/>
</dbReference>
<evidence type="ECO:0000256" key="2">
    <source>
        <dbReference type="ARBA" id="ARBA00006448"/>
    </source>
</evidence>
<dbReference type="InterPro" id="IPR007353">
    <property type="entry name" value="DUF421"/>
</dbReference>
<dbReference type="Gene3D" id="3.30.240.20">
    <property type="entry name" value="bsu07140 like domains"/>
    <property type="match status" value="2"/>
</dbReference>
<keyword evidence="4 7" id="KW-0812">Transmembrane</keyword>